<reference evidence="2" key="1">
    <citation type="journal article" date="2022" name="Mol. Ecol. Resour.">
        <title>The genomes of chicory, endive, great burdock and yacon provide insights into Asteraceae palaeo-polyploidization history and plant inulin production.</title>
        <authorList>
            <person name="Fan W."/>
            <person name="Wang S."/>
            <person name="Wang H."/>
            <person name="Wang A."/>
            <person name="Jiang F."/>
            <person name="Liu H."/>
            <person name="Zhao H."/>
            <person name="Xu D."/>
            <person name="Zhang Y."/>
        </authorList>
    </citation>
    <scope>NUCLEOTIDE SEQUENCE [LARGE SCALE GENOMIC DNA]</scope>
    <source>
        <strain evidence="2">cv. Punajuju</strain>
    </source>
</reference>
<sequence>MADNNGVTRQDIQPTLTISKEGFQTMKTNIKKELSIKHSEQLDEVRNLQKNDPFNMVDMIDALQKLCINHHFHDEIDSILKTLNTKISNTNAYKHGQSLYEVSLNFRILRQEGYYVPADVFANFKQKDGRFMEEIAQDVQGLIALHEASQLCIEGERILEEAADFSSHALNEMIPYLDENEAYHVKNTLEHSYQRTSSTFMIEKFMKYYAGSTMSEVAKLELAKVKLSHREEVDQISRWWKDLGLAQELKLARNQPLNWYLWPMAGLTDPSLSEERIELTKPIALIFIIDDIFDVYGTLEELTLATEAVKRWDINTLEKLPYHIRICIQALYDVTNEISDKVYKNYGFDPKEYLKKAWTNLCEAFLVEAKWFASGELPKADDYLKNGIVSSGAEVVTVHLFFLLGGATSKESASIIYDNNGITFCVAKILRLWDDLGSAKDEDQDGHDGSYVSYYMKENDGCSIENARERVMEMISNTWKQLNKECLSPNPFSATFTKACVNLARMVPIMYNYDENHSLPLLMDYIKSMF</sequence>
<protein>
    <submittedName>
        <fullName evidence="1">Uncharacterized protein</fullName>
    </submittedName>
</protein>
<dbReference type="Proteomes" id="UP001055811">
    <property type="component" value="Linkage Group LG03"/>
</dbReference>
<comment type="caution">
    <text evidence="1">The sequence shown here is derived from an EMBL/GenBank/DDBJ whole genome shotgun (WGS) entry which is preliminary data.</text>
</comment>
<reference evidence="1 2" key="2">
    <citation type="journal article" date="2022" name="Mol. Ecol. Resour.">
        <title>The genomes of chicory, endive, great burdock and yacon provide insights into Asteraceae paleo-polyploidization history and plant inulin production.</title>
        <authorList>
            <person name="Fan W."/>
            <person name="Wang S."/>
            <person name="Wang H."/>
            <person name="Wang A."/>
            <person name="Jiang F."/>
            <person name="Liu H."/>
            <person name="Zhao H."/>
            <person name="Xu D."/>
            <person name="Zhang Y."/>
        </authorList>
    </citation>
    <scope>NUCLEOTIDE SEQUENCE [LARGE SCALE GENOMIC DNA]</scope>
    <source>
        <strain evidence="2">cv. Punajuju</strain>
        <tissue evidence="1">Leaves</tissue>
    </source>
</reference>
<evidence type="ECO:0000313" key="1">
    <source>
        <dbReference type="EMBL" id="KAI3765162.1"/>
    </source>
</evidence>
<accession>A0ACB9F3E2</accession>
<organism evidence="1 2">
    <name type="scientific">Cichorium intybus</name>
    <name type="common">Chicory</name>
    <dbReference type="NCBI Taxonomy" id="13427"/>
    <lineage>
        <taxon>Eukaryota</taxon>
        <taxon>Viridiplantae</taxon>
        <taxon>Streptophyta</taxon>
        <taxon>Embryophyta</taxon>
        <taxon>Tracheophyta</taxon>
        <taxon>Spermatophyta</taxon>
        <taxon>Magnoliopsida</taxon>
        <taxon>eudicotyledons</taxon>
        <taxon>Gunneridae</taxon>
        <taxon>Pentapetalae</taxon>
        <taxon>asterids</taxon>
        <taxon>campanulids</taxon>
        <taxon>Asterales</taxon>
        <taxon>Asteraceae</taxon>
        <taxon>Cichorioideae</taxon>
        <taxon>Cichorieae</taxon>
        <taxon>Cichoriinae</taxon>
        <taxon>Cichorium</taxon>
    </lineage>
</organism>
<dbReference type="EMBL" id="CM042011">
    <property type="protein sequence ID" value="KAI3765162.1"/>
    <property type="molecule type" value="Genomic_DNA"/>
</dbReference>
<keyword evidence="2" id="KW-1185">Reference proteome</keyword>
<evidence type="ECO:0000313" key="2">
    <source>
        <dbReference type="Proteomes" id="UP001055811"/>
    </source>
</evidence>
<name>A0ACB9F3E2_CICIN</name>
<gene>
    <name evidence="1" type="ORF">L2E82_15189</name>
</gene>
<proteinExistence type="predicted"/>